<dbReference type="PROSITE" id="PS51843">
    <property type="entry name" value="NR_LBD"/>
    <property type="match status" value="1"/>
</dbReference>
<dbReference type="PANTHER" id="PTHR46011">
    <property type="entry name" value="NUCLEAR HORMONE RECEPTOR FAMILY MEMBER NHR-86-RELATED"/>
    <property type="match status" value="1"/>
</dbReference>
<dbReference type="SUPFAM" id="SSF48508">
    <property type="entry name" value="Nuclear receptor ligand-binding domain"/>
    <property type="match status" value="1"/>
</dbReference>
<evidence type="ECO:0000256" key="1">
    <source>
        <dbReference type="ARBA" id="ARBA00023015"/>
    </source>
</evidence>
<evidence type="ECO:0000256" key="3">
    <source>
        <dbReference type="ARBA" id="ARBA00023170"/>
    </source>
</evidence>
<dbReference type="InterPro" id="IPR035500">
    <property type="entry name" value="NHR-like_dom_sf"/>
</dbReference>
<evidence type="ECO:0000256" key="2">
    <source>
        <dbReference type="ARBA" id="ARBA00023163"/>
    </source>
</evidence>
<dbReference type="AlphaFoldDB" id="A0AAV5TBR1"/>
<accession>A0AAV5TBR1</accession>
<dbReference type="SMART" id="SM00430">
    <property type="entry name" value="HOLI"/>
    <property type="match status" value="1"/>
</dbReference>
<proteinExistence type="predicted"/>
<evidence type="ECO:0000259" key="4">
    <source>
        <dbReference type="PROSITE" id="PS51843"/>
    </source>
</evidence>
<reference evidence="5" key="1">
    <citation type="submission" date="2023-10" db="EMBL/GenBank/DDBJ databases">
        <title>Genome assembly of Pristionchus species.</title>
        <authorList>
            <person name="Yoshida K."/>
            <person name="Sommer R.J."/>
        </authorList>
    </citation>
    <scope>NUCLEOTIDE SEQUENCE</scope>
    <source>
        <strain evidence="5">RS0144</strain>
    </source>
</reference>
<dbReference type="GO" id="GO:0003700">
    <property type="term" value="F:DNA-binding transcription factor activity"/>
    <property type="evidence" value="ECO:0007669"/>
    <property type="project" value="TreeGrafter"/>
</dbReference>
<evidence type="ECO:0000313" key="6">
    <source>
        <dbReference type="Proteomes" id="UP001432027"/>
    </source>
</evidence>
<dbReference type="EMBL" id="BTSX01000004">
    <property type="protein sequence ID" value="GMS92734.1"/>
    <property type="molecule type" value="Genomic_DNA"/>
</dbReference>
<evidence type="ECO:0000313" key="5">
    <source>
        <dbReference type="EMBL" id="GMS92734.1"/>
    </source>
</evidence>
<dbReference type="Proteomes" id="UP001432027">
    <property type="component" value="Unassembled WGS sequence"/>
</dbReference>
<sequence>MYAGLQDFFRSSFDDFRNLPMTNQRIVVYNNFDLFNKADDLYRSVHHFPDDDTIMPGFTTILSIDRMNDYFVDCPPEVNKVEATAVIIKQLKRNILAIKPHFKRVQLSGEEFLAMLGLSLWNENTWRDDEEMTEIVKRNRSVILDELHKYYAVIGRADYAERLGDVLCLLVHVEEAATQQKTDDKVYALMNLFNEYVTELDR</sequence>
<gene>
    <name evidence="5" type="ORF">PENTCL1PPCAC_14909</name>
</gene>
<dbReference type="InterPro" id="IPR000536">
    <property type="entry name" value="Nucl_hrmn_rcpt_lig-bd"/>
</dbReference>
<keyword evidence="6" id="KW-1185">Reference proteome</keyword>
<dbReference type="GO" id="GO:0005634">
    <property type="term" value="C:nucleus"/>
    <property type="evidence" value="ECO:0007669"/>
    <property type="project" value="TreeGrafter"/>
</dbReference>
<dbReference type="PANTHER" id="PTHR46011:SF6">
    <property type="entry name" value="HIGH ZINC ACTIVATED NUCLEAR RECEPTOR PROTEIN"/>
    <property type="match status" value="1"/>
</dbReference>
<name>A0AAV5TBR1_9BILA</name>
<dbReference type="Pfam" id="PF00104">
    <property type="entry name" value="Hormone_recep"/>
    <property type="match status" value="1"/>
</dbReference>
<dbReference type="Gene3D" id="1.10.565.10">
    <property type="entry name" value="Retinoid X Receptor"/>
    <property type="match status" value="1"/>
</dbReference>
<keyword evidence="3" id="KW-0675">Receptor</keyword>
<organism evidence="5 6">
    <name type="scientific">Pristionchus entomophagus</name>
    <dbReference type="NCBI Taxonomy" id="358040"/>
    <lineage>
        <taxon>Eukaryota</taxon>
        <taxon>Metazoa</taxon>
        <taxon>Ecdysozoa</taxon>
        <taxon>Nematoda</taxon>
        <taxon>Chromadorea</taxon>
        <taxon>Rhabditida</taxon>
        <taxon>Rhabditina</taxon>
        <taxon>Diplogasteromorpha</taxon>
        <taxon>Diplogasteroidea</taxon>
        <taxon>Neodiplogasteridae</taxon>
        <taxon>Pristionchus</taxon>
    </lineage>
</organism>
<keyword evidence="2" id="KW-0804">Transcription</keyword>
<keyword evidence="1" id="KW-0805">Transcription regulation</keyword>
<feature type="domain" description="NR LBD" evidence="4">
    <location>
        <begin position="1"/>
        <end position="202"/>
    </location>
</feature>
<protein>
    <recommendedName>
        <fullName evidence="4">NR LBD domain-containing protein</fullName>
    </recommendedName>
</protein>
<comment type="caution">
    <text evidence="5">The sequence shown here is derived from an EMBL/GenBank/DDBJ whole genome shotgun (WGS) entry which is preliminary data.</text>
</comment>